<sequence length="40" mass="4355">MMTIANTSNSASVPVNHPLDTQKIFPILEEATAERTSILL</sequence>
<name>A0ABX8Z2R0_9BACT</name>
<dbReference type="EMBL" id="CP075585">
    <property type="protein sequence ID" value="QZA58623.1"/>
    <property type="molecule type" value="Genomic_DNA"/>
</dbReference>
<reference evidence="1 2" key="2">
    <citation type="submission" date="2021-05" db="EMBL/GenBank/DDBJ databases">
        <title>Ecology and evolution of chlamydial symbionts of arthropods.</title>
        <authorList>
            <person name="Halter T."/>
            <person name="Sixt B.S."/>
            <person name="Toenshoff E.R."/>
            <person name="Koestlbacher S."/>
            <person name="Schulz F."/>
            <person name="Kostanjsek R."/>
            <person name="Collingro A."/>
            <person name="Hendrickx F."/>
            <person name="Horn M."/>
        </authorList>
    </citation>
    <scope>NUCLEOTIDE SEQUENCE [LARGE SCALE GENOMIC DNA]</scope>
    <source>
        <strain evidence="1 2">15C</strain>
    </source>
</reference>
<keyword evidence="2" id="KW-1185">Reference proteome</keyword>
<accession>A0ABX8Z2R0</accession>
<reference evidence="1 2" key="1">
    <citation type="submission" date="2020-01" db="EMBL/GenBank/DDBJ databases">
        <authorList>
            <person name="Sixt B."/>
            <person name="Schulz F."/>
            <person name="Kostanjsek R."/>
            <person name="Koestlbacher S."/>
            <person name="Collingro A."/>
            <person name="Toenshoff E."/>
            <person name="Horn M."/>
        </authorList>
    </citation>
    <scope>NUCLEOTIDE SEQUENCE [LARGE SCALE GENOMIC DNA]</scope>
    <source>
        <strain evidence="1 2">15C</strain>
    </source>
</reference>
<protein>
    <submittedName>
        <fullName evidence="1">Uncharacterized protein</fullName>
    </submittedName>
</protein>
<evidence type="ECO:0000313" key="2">
    <source>
        <dbReference type="Proteomes" id="UP000822862"/>
    </source>
</evidence>
<dbReference type="RefSeq" id="WP_281422368.1">
    <property type="nucleotide sequence ID" value="NZ_CP075585.1"/>
</dbReference>
<proteinExistence type="predicted"/>
<organism evidence="1 2">
    <name type="scientific">Candidatus Rhabdochlamydia porcellionis</name>
    <dbReference type="NCBI Taxonomy" id="225148"/>
    <lineage>
        <taxon>Bacteria</taxon>
        <taxon>Pseudomonadati</taxon>
        <taxon>Chlamydiota</taxon>
        <taxon>Chlamydiia</taxon>
        <taxon>Parachlamydiales</taxon>
        <taxon>Candidatus Rhabdochlamydiaceae</taxon>
        <taxon>Candidatus Rhabdochlamydia</taxon>
    </lineage>
</organism>
<gene>
    <name evidence="1" type="ORF">RHAB15C_0000501</name>
</gene>
<dbReference type="Proteomes" id="UP000822862">
    <property type="component" value="Chromosome"/>
</dbReference>
<evidence type="ECO:0000313" key="1">
    <source>
        <dbReference type="EMBL" id="QZA58623.1"/>
    </source>
</evidence>